<accession>A0A644YZ43</accession>
<dbReference type="AlphaFoldDB" id="A0A644YZ43"/>
<keyword evidence="1" id="KW-0812">Transmembrane</keyword>
<reference evidence="2" key="1">
    <citation type="submission" date="2019-08" db="EMBL/GenBank/DDBJ databases">
        <authorList>
            <person name="Kucharzyk K."/>
            <person name="Murdoch R.W."/>
            <person name="Higgins S."/>
            <person name="Loffler F."/>
        </authorList>
    </citation>
    <scope>NUCLEOTIDE SEQUENCE</scope>
</reference>
<evidence type="ECO:0008006" key="3">
    <source>
        <dbReference type="Google" id="ProtNLM"/>
    </source>
</evidence>
<comment type="caution">
    <text evidence="2">The sequence shown here is derived from an EMBL/GenBank/DDBJ whole genome shotgun (WGS) entry which is preliminary data.</text>
</comment>
<proteinExistence type="predicted"/>
<name>A0A644YZ43_9ZZZZ</name>
<feature type="transmembrane region" description="Helical" evidence="1">
    <location>
        <begin position="28"/>
        <end position="48"/>
    </location>
</feature>
<organism evidence="2">
    <name type="scientific">bioreactor metagenome</name>
    <dbReference type="NCBI Taxonomy" id="1076179"/>
    <lineage>
        <taxon>unclassified sequences</taxon>
        <taxon>metagenomes</taxon>
        <taxon>ecological metagenomes</taxon>
    </lineage>
</organism>
<feature type="transmembrane region" description="Helical" evidence="1">
    <location>
        <begin position="192"/>
        <end position="215"/>
    </location>
</feature>
<keyword evidence="1" id="KW-1133">Transmembrane helix</keyword>
<sequence>MSQPDFTSAARATQAPRPTFSALLEVAGLWWLILCAGVLLITALLLNVHDGEVQRIQQSRVALTVAELQESIETDAALGLDLAQDRAIQSRLEAALAADKTLHAIDMVNVQGVAMFSTDRGAIGERWPAAALAAAQAGARRTATWSANIDGETITGQPLRNAFGEVIGHVSASYAAPPASLSLIALRASMPLWIAAAVSLLALTLIAVLAARWALAPQYRALNAEAEGAMHATLLAVDAVRARQNDCLAQLDALEAAE</sequence>
<keyword evidence="1" id="KW-0472">Membrane</keyword>
<protein>
    <recommendedName>
        <fullName evidence="3">Single cache domain-containing protein</fullName>
    </recommendedName>
</protein>
<evidence type="ECO:0000313" key="2">
    <source>
        <dbReference type="EMBL" id="MPM33569.1"/>
    </source>
</evidence>
<evidence type="ECO:0000256" key="1">
    <source>
        <dbReference type="SAM" id="Phobius"/>
    </source>
</evidence>
<gene>
    <name evidence="2" type="ORF">SDC9_80146</name>
</gene>
<dbReference type="EMBL" id="VSSQ01006697">
    <property type="protein sequence ID" value="MPM33569.1"/>
    <property type="molecule type" value="Genomic_DNA"/>
</dbReference>